<dbReference type="GeneID" id="85363048"/>
<organism evidence="2 3">
    <name type="scientific">Armillaria tabescens</name>
    <name type="common">Ringless honey mushroom</name>
    <name type="synonym">Agaricus tabescens</name>
    <dbReference type="NCBI Taxonomy" id="1929756"/>
    <lineage>
        <taxon>Eukaryota</taxon>
        <taxon>Fungi</taxon>
        <taxon>Dikarya</taxon>
        <taxon>Basidiomycota</taxon>
        <taxon>Agaricomycotina</taxon>
        <taxon>Agaricomycetes</taxon>
        <taxon>Agaricomycetidae</taxon>
        <taxon>Agaricales</taxon>
        <taxon>Marasmiineae</taxon>
        <taxon>Physalacriaceae</taxon>
        <taxon>Desarmillaria</taxon>
    </lineage>
</organism>
<feature type="non-terminal residue" evidence="2">
    <location>
        <position position="122"/>
    </location>
</feature>
<dbReference type="RefSeq" id="XP_060327996.1">
    <property type="nucleotide sequence ID" value="XM_060479500.1"/>
</dbReference>
<gene>
    <name evidence="2" type="ORF">EV420DRAFT_1701615</name>
</gene>
<comment type="caution">
    <text evidence="2">The sequence shown here is derived from an EMBL/GenBank/DDBJ whole genome shotgun (WGS) entry which is preliminary data.</text>
</comment>
<evidence type="ECO:0000259" key="1">
    <source>
        <dbReference type="PROSITE" id="PS50011"/>
    </source>
</evidence>
<keyword evidence="3" id="KW-1185">Reference proteome</keyword>
<accession>A0AA39MZA2</accession>
<dbReference type="Proteomes" id="UP001175211">
    <property type="component" value="Unassembled WGS sequence"/>
</dbReference>
<evidence type="ECO:0000313" key="2">
    <source>
        <dbReference type="EMBL" id="KAK0452162.1"/>
    </source>
</evidence>
<sequence>MWRDTTDKYVERGGLMVGLCFKRYVQTLRDAVENGVILREDIESSLNQIKKGVEHVHGLGKLVLNDNDPSNIILDADGSLVSCLEQRKPIKGKSGTFPFSNESETAELENDFYGIEKTREWI</sequence>
<dbReference type="EMBL" id="JAUEPS010000031">
    <property type="protein sequence ID" value="KAK0452162.1"/>
    <property type="molecule type" value="Genomic_DNA"/>
</dbReference>
<dbReference type="AlphaFoldDB" id="A0AA39MZA2"/>
<dbReference type="GO" id="GO:0005524">
    <property type="term" value="F:ATP binding"/>
    <property type="evidence" value="ECO:0007669"/>
    <property type="project" value="InterPro"/>
</dbReference>
<reference evidence="2" key="1">
    <citation type="submission" date="2023-06" db="EMBL/GenBank/DDBJ databases">
        <authorList>
            <consortium name="Lawrence Berkeley National Laboratory"/>
            <person name="Ahrendt S."/>
            <person name="Sahu N."/>
            <person name="Indic B."/>
            <person name="Wong-Bajracharya J."/>
            <person name="Merenyi Z."/>
            <person name="Ke H.-M."/>
            <person name="Monk M."/>
            <person name="Kocsube S."/>
            <person name="Drula E."/>
            <person name="Lipzen A."/>
            <person name="Balint B."/>
            <person name="Henrissat B."/>
            <person name="Andreopoulos B."/>
            <person name="Martin F.M."/>
            <person name="Harder C.B."/>
            <person name="Rigling D."/>
            <person name="Ford K.L."/>
            <person name="Foster G.D."/>
            <person name="Pangilinan J."/>
            <person name="Papanicolaou A."/>
            <person name="Barry K."/>
            <person name="LaButti K."/>
            <person name="Viragh M."/>
            <person name="Koriabine M."/>
            <person name="Yan M."/>
            <person name="Riley R."/>
            <person name="Champramary S."/>
            <person name="Plett K.L."/>
            <person name="Tsai I.J."/>
            <person name="Slot J."/>
            <person name="Sipos G."/>
            <person name="Plett J."/>
            <person name="Nagy L.G."/>
            <person name="Grigoriev I.V."/>
        </authorList>
    </citation>
    <scope>NUCLEOTIDE SEQUENCE</scope>
    <source>
        <strain evidence="2">CCBAS 213</strain>
    </source>
</reference>
<protein>
    <recommendedName>
        <fullName evidence="1">Protein kinase domain-containing protein</fullName>
    </recommendedName>
</protein>
<evidence type="ECO:0000313" key="3">
    <source>
        <dbReference type="Proteomes" id="UP001175211"/>
    </source>
</evidence>
<dbReference type="GO" id="GO:0004672">
    <property type="term" value="F:protein kinase activity"/>
    <property type="evidence" value="ECO:0007669"/>
    <property type="project" value="InterPro"/>
</dbReference>
<name>A0AA39MZA2_ARMTA</name>
<dbReference type="InterPro" id="IPR000719">
    <property type="entry name" value="Prot_kinase_dom"/>
</dbReference>
<dbReference type="PROSITE" id="PS50011">
    <property type="entry name" value="PROTEIN_KINASE_DOM"/>
    <property type="match status" value="1"/>
</dbReference>
<feature type="domain" description="Protein kinase" evidence="1">
    <location>
        <begin position="1"/>
        <end position="122"/>
    </location>
</feature>
<proteinExistence type="predicted"/>